<sequence>MGARNVRMEGSGLSNYGESYNSYDGYGGMMHSGSNYQPVGGNHALNVITFDQPLFGSHSSGDLASYGNAYQAGFNPTAVPGLAGHKLRQICVSNHVLGAFQNLLQQGSMGGLSLPQMMPQMSFAPSSMMPQMMPQMPCAPPQMMPQMPFTPPPMMSQMMPQMPCAQPPMMSQMMPQMPCAPPLMMPQMPMPQMGSNCCSMSMELPSMAPQMPQISFPPQMSMMPHQSICPPAMMNGFEGLSSYRGFGQAGYGGFGQAGLASYGQQAFGALGSFPQMQSQLSSLYSQQSYGALSQQPFGIFPQQPFGTFPQQPFGTFPQQPFGTFSQQPLSSYPGAGFNVGSGFPQFGGFSEPAAFPQVGGYSSMGAAQLGAFPGSTGRVTIVCCAIPQ</sequence>
<dbReference type="EMBL" id="CAJOBP010002977">
    <property type="protein sequence ID" value="CAF4384190.1"/>
    <property type="molecule type" value="Genomic_DNA"/>
</dbReference>
<comment type="caution">
    <text evidence="1">The sequence shown here is derived from an EMBL/GenBank/DDBJ whole genome shotgun (WGS) entry which is preliminary data.</text>
</comment>
<evidence type="ECO:0000313" key="3">
    <source>
        <dbReference type="Proteomes" id="UP000663825"/>
    </source>
</evidence>
<dbReference type="AlphaFoldDB" id="A0A818DN63"/>
<dbReference type="Proteomes" id="UP000663825">
    <property type="component" value="Unassembled WGS sequence"/>
</dbReference>
<accession>A0A818DN63</accession>
<organism evidence="1 3">
    <name type="scientific">Rotaria socialis</name>
    <dbReference type="NCBI Taxonomy" id="392032"/>
    <lineage>
        <taxon>Eukaryota</taxon>
        <taxon>Metazoa</taxon>
        <taxon>Spiralia</taxon>
        <taxon>Gnathifera</taxon>
        <taxon>Rotifera</taxon>
        <taxon>Eurotatoria</taxon>
        <taxon>Bdelloidea</taxon>
        <taxon>Philodinida</taxon>
        <taxon>Philodinidae</taxon>
        <taxon>Rotaria</taxon>
    </lineage>
</organism>
<evidence type="ECO:0000313" key="1">
    <source>
        <dbReference type="EMBL" id="CAF3444161.1"/>
    </source>
</evidence>
<dbReference type="EMBL" id="CAJNXB010005736">
    <property type="protein sequence ID" value="CAF3444161.1"/>
    <property type="molecule type" value="Genomic_DNA"/>
</dbReference>
<keyword evidence="4" id="KW-1185">Reference proteome</keyword>
<proteinExistence type="predicted"/>
<reference evidence="1" key="1">
    <citation type="submission" date="2021-02" db="EMBL/GenBank/DDBJ databases">
        <authorList>
            <person name="Nowell W R."/>
        </authorList>
    </citation>
    <scope>NUCLEOTIDE SEQUENCE</scope>
</reference>
<dbReference type="Proteomes" id="UP000663873">
    <property type="component" value="Unassembled WGS sequence"/>
</dbReference>
<dbReference type="OrthoDB" id="10072088at2759"/>
<evidence type="ECO:0000313" key="4">
    <source>
        <dbReference type="Proteomes" id="UP000663873"/>
    </source>
</evidence>
<name>A0A818DN63_9BILA</name>
<protein>
    <submittedName>
        <fullName evidence="1">Uncharacterized protein</fullName>
    </submittedName>
</protein>
<gene>
    <name evidence="1" type="ORF">TIS948_LOCUS31438</name>
    <name evidence="2" type="ORF">UJA718_LOCUS17967</name>
</gene>
<evidence type="ECO:0000313" key="2">
    <source>
        <dbReference type="EMBL" id="CAF4384190.1"/>
    </source>
</evidence>